<dbReference type="PIR" id="G90551">
    <property type="entry name" value="G90551"/>
</dbReference>
<keyword evidence="2" id="KW-0732">Signal</keyword>
<evidence type="ECO:0000256" key="2">
    <source>
        <dbReference type="SAM" id="SignalP"/>
    </source>
</evidence>
<dbReference type="AlphaFoldDB" id="Q98QP2"/>
<dbReference type="PROSITE" id="PS51257">
    <property type="entry name" value="PROKAR_LIPOPROTEIN"/>
    <property type="match status" value="1"/>
</dbReference>
<sequence length="642" mass="73872">MKNKKKLLVSSAMTSFLVLAPIAISCKQNEQTKTQNQDSKTQNQVGETFDNKVVFQAAQGAGWPLMIGLREVIKIYNEDHKNDPDFLPVELQDQTITKTFGEDALVRNILEKFYHKKNSEIPNILLNSPGGAFLVNQYERLLNLENSKINGDLFGKALRKTHSKIPGSDIEKLYAIPFDISTIEGLVFNIDIMAHIFEQIRAGGGKINLSETNALKTKIDQANQKGNTSIPEGKMWKYLVVKSNESFKGYEVNDDSFDTYEGLQEFASKVYDGLKLKDDLSDEIKEKILQGQDAKVFRMDYQNAAFGKFLYDRLDAYDGKNPYLWNFEKDQATGKEGKHLDYNFKKDERIKNILLEAYQDFTKDNKVTNVLGEGLKAKKFRSIYYSTKGNTDWSTGDILRYNTAFAYVPHLGYNGSYATYTIRKDHLRNVQGSQKELEDKWQEIQKDYTKEDDVYYTRQTTRMKKGSQKAIFNYGGSSLVTIKTSEKRDKATIKFLEWIFTGDLSTKHGGGKVKDLLRNRSRYIVPTVDRVTEEERDKIVKVIEEKTKIFKDLEAKENKTEQEIQTMEKAQEERNYLMAVRLTLDDILESIKRNEYNRANHTDGYTTKVWGTISRSLLDSTRNGGRKTSSSDLWEEIKKIQE</sequence>
<dbReference type="KEGG" id="mpu:MYPU_3190"/>
<dbReference type="HOGENOM" id="CLU_030256_0_0_14"/>
<dbReference type="InterPro" id="IPR054825">
    <property type="entry name" value="P68-like"/>
</dbReference>
<evidence type="ECO:0000313" key="3">
    <source>
        <dbReference type="EMBL" id="CAC13492.1"/>
    </source>
</evidence>
<dbReference type="STRING" id="272635.gene:17576910"/>
<organism evidence="4">
    <name type="scientific">Mycoplasmopsis pulmonis (strain UAB CTIP)</name>
    <name type="common">Mycoplasma pulmonis</name>
    <dbReference type="NCBI Taxonomy" id="272635"/>
    <lineage>
        <taxon>Bacteria</taxon>
        <taxon>Bacillati</taxon>
        <taxon>Mycoplasmatota</taxon>
        <taxon>Mycoplasmoidales</taxon>
        <taxon>Metamycoplasmataceae</taxon>
        <taxon>Mycoplasmopsis</taxon>
    </lineage>
</organism>
<evidence type="ECO:0000256" key="1">
    <source>
        <dbReference type="SAM" id="Coils"/>
    </source>
</evidence>
<dbReference type="BioCyc" id="MPUL272635:G1GT6-319-MONOMER"/>
<name>Q98QP2_MYCPU</name>
<protein>
    <submittedName>
        <fullName evidence="3">LIPOPROTEIN</fullName>
    </submittedName>
</protein>
<feature type="signal peptide" evidence="2">
    <location>
        <begin position="1"/>
        <end position="20"/>
    </location>
</feature>
<evidence type="ECO:0000313" key="4">
    <source>
        <dbReference type="Proteomes" id="UP000000528"/>
    </source>
</evidence>
<dbReference type="RefSeq" id="WP_010925123.1">
    <property type="nucleotide sequence ID" value="NC_002771.1"/>
</dbReference>
<feature type="coiled-coil region" evidence="1">
    <location>
        <begin position="543"/>
        <end position="573"/>
    </location>
</feature>
<accession>Q98QP2</accession>
<dbReference type="eggNOG" id="ENOG5030MEJ">
    <property type="taxonomic scope" value="Bacteria"/>
</dbReference>
<proteinExistence type="predicted"/>
<dbReference type="NCBIfam" id="NF045826">
    <property type="entry name" value="lipo_P68"/>
    <property type="match status" value="1"/>
</dbReference>
<dbReference type="Proteomes" id="UP000000528">
    <property type="component" value="Chromosome"/>
</dbReference>
<keyword evidence="4" id="KW-1185">Reference proteome</keyword>
<reference evidence="3 4" key="1">
    <citation type="journal article" date="2001" name="Nucleic Acids Res.">
        <title>The complete genome sequence of the murine respiratory pathogen Mycoplasma pulmonis.</title>
        <authorList>
            <person name="Chambaud I."/>
            <person name="Heilig R."/>
            <person name="Ferris S."/>
            <person name="Barbe V."/>
            <person name="Samson D."/>
            <person name="Galisson F."/>
            <person name="Moszer I."/>
            <person name="Dybvig K."/>
            <person name="Wroblewski H."/>
            <person name="Viari A."/>
            <person name="Rocha E.P.C."/>
            <person name="Blanchard A."/>
        </authorList>
    </citation>
    <scope>NUCLEOTIDE SEQUENCE [LARGE SCALE GENOMIC DNA]</scope>
    <source>
        <strain evidence="3 4">UAB CTIP</strain>
    </source>
</reference>
<feature type="chain" id="PRO_5004322464" evidence="2">
    <location>
        <begin position="21"/>
        <end position="642"/>
    </location>
</feature>
<keyword evidence="1" id="KW-0175">Coiled coil</keyword>
<gene>
    <name evidence="3" type="ordered locus">MYPU_3190</name>
</gene>
<keyword evidence="3" id="KW-0449">Lipoprotein</keyword>
<dbReference type="EMBL" id="AL445564">
    <property type="protein sequence ID" value="CAC13492.1"/>
    <property type="molecule type" value="Genomic_DNA"/>
</dbReference>